<feature type="domain" description="DUF8186" evidence="1">
    <location>
        <begin position="89"/>
        <end position="253"/>
    </location>
</feature>
<dbReference type="Pfam" id="PF26590">
    <property type="entry name" value="DUF8186_M"/>
    <property type="match status" value="1"/>
</dbReference>
<dbReference type="AlphaFoldDB" id="A0A7D5LCY6"/>
<evidence type="ECO:0000313" key="5">
    <source>
        <dbReference type="Proteomes" id="UP000509626"/>
    </source>
</evidence>
<feature type="domain" description="DUF8186" evidence="3">
    <location>
        <begin position="419"/>
        <end position="523"/>
    </location>
</feature>
<accession>A0A7D5LCY6</accession>
<dbReference type="InterPro" id="IPR058911">
    <property type="entry name" value="DUF8186_C"/>
</dbReference>
<dbReference type="InterPro" id="IPR058499">
    <property type="entry name" value="DUF8186"/>
</dbReference>
<sequence length="570" mass="62021">MHLLVVSVVVIGLTTIIVPVQSTSSEHPLDENETATLWSNDPDTCPEGIQTGDGVGSETAAIRELANCTDLTFKRPPSTAARWSVHDFEELEPGDGNTSVHPPNATLTDSVVIADAHASLFAAHPSTTVHREPDDSPLYIAPTGTVRGLVDYRVRPLENESVDVDPDSGASLRHEVSEVRLLLGGDVLTVTNGSQTPVLAYETNETGRTNLTIEADIRVRLAQGSPATGGTDSDSETTVDEVTVSESIPVRVYGPTVEQFTARYPNGDTGIALYQRQPWHGYSLRGDGDARVRGVWRYYTARDTGWDELVHSRSDGSERVRSDARPVFVHAYPSEIGPRAEPVRDGPTILDVWGTESESPAIELPENVTVDVVEQPYTQSYGLALRTDERTLEGVHVQGIVRGVNTTVTIPDDERVRPLRESELSVELENQSASGATLRIELTDATTGDPISLTDTQGADPVAVPADGERRTGYITVNGERVETNPDGTATVQVREPGSYSVRYHPGSWLSHDPAYVGSTASVSWHPLLTVAGWVAFLDEVVWWSIPFVTALYGGIRIGKFLKYDEYQYK</sequence>
<dbReference type="Proteomes" id="UP000509626">
    <property type="component" value="Chromosome"/>
</dbReference>
<evidence type="ECO:0000259" key="3">
    <source>
        <dbReference type="Pfam" id="PF26591"/>
    </source>
</evidence>
<reference evidence="4 5" key="1">
    <citation type="submission" date="2020-06" db="EMBL/GenBank/DDBJ databases">
        <title>NJ-3-1, isolated from saline soil.</title>
        <authorList>
            <person name="Cui H.L."/>
            <person name="Shi X."/>
        </authorList>
    </citation>
    <scope>NUCLEOTIDE SEQUENCE [LARGE SCALE GENOMIC DNA]</scope>
    <source>
        <strain evidence="4 5">NJ-3-1</strain>
    </source>
</reference>
<keyword evidence="5" id="KW-1185">Reference proteome</keyword>
<feature type="domain" description="DUF8186" evidence="2">
    <location>
        <begin position="257"/>
        <end position="408"/>
    </location>
</feature>
<dbReference type="Pfam" id="PF26591">
    <property type="entry name" value="DUF8186_C"/>
    <property type="match status" value="1"/>
</dbReference>
<name>A0A7D5LCY6_9EURY</name>
<dbReference type="EMBL" id="CP058579">
    <property type="protein sequence ID" value="QLG63986.1"/>
    <property type="molecule type" value="Genomic_DNA"/>
</dbReference>
<dbReference type="KEGG" id="halu:HUG12_04665"/>
<dbReference type="Pfam" id="PF26589">
    <property type="entry name" value="DUF8186"/>
    <property type="match status" value="1"/>
</dbReference>
<proteinExistence type="predicted"/>
<gene>
    <name evidence="4" type="ORF">HUG12_04665</name>
</gene>
<evidence type="ECO:0000259" key="2">
    <source>
        <dbReference type="Pfam" id="PF26590"/>
    </source>
</evidence>
<evidence type="ECO:0000313" key="4">
    <source>
        <dbReference type="EMBL" id="QLG63986.1"/>
    </source>
</evidence>
<organism evidence="4 5">
    <name type="scientific">Halorarum salinum</name>
    <dbReference type="NCBI Taxonomy" id="2743089"/>
    <lineage>
        <taxon>Archaea</taxon>
        <taxon>Methanobacteriati</taxon>
        <taxon>Methanobacteriota</taxon>
        <taxon>Stenosarchaea group</taxon>
        <taxon>Halobacteria</taxon>
        <taxon>Halobacteriales</taxon>
        <taxon>Haloferacaceae</taxon>
        <taxon>Halorarum</taxon>
    </lineage>
</organism>
<dbReference type="InterPro" id="IPR058910">
    <property type="entry name" value="DUF8186_M"/>
</dbReference>
<evidence type="ECO:0000259" key="1">
    <source>
        <dbReference type="Pfam" id="PF26589"/>
    </source>
</evidence>
<protein>
    <submittedName>
        <fullName evidence="4">Uncharacterized protein</fullName>
    </submittedName>
</protein>